<dbReference type="CDD" id="cd06262">
    <property type="entry name" value="metallo-hydrolase-like_MBL-fold"/>
    <property type="match status" value="1"/>
</dbReference>
<dbReference type="InterPro" id="IPR036866">
    <property type="entry name" value="RibonucZ/Hydroxyglut_hydro"/>
</dbReference>
<protein>
    <submittedName>
        <fullName evidence="2">MBL fold metallo-hydrolase</fullName>
    </submittedName>
</protein>
<keyword evidence="3" id="KW-1185">Reference proteome</keyword>
<dbReference type="RefSeq" id="WP_166257421.1">
    <property type="nucleotide sequence ID" value="NZ_JAAMOW010000006.1"/>
</dbReference>
<sequence length="317" mass="35164">MPDLPVVTTEEGQHVAFDEYTWKRRELDKRLPIEQPWPSDADIDTAYAKLGPRSAPPFLTAPSRILPDVYLVNTEPNLSYVIDAGEAGLVLVDPGMTNTVESERANIARLGLGNRRVRWVLNTHAHFDHAMADEEFRKTGAEVMIGAGDADAIEKGTAVTALYLIMPNQPYPYTKVGDRLADGEILHLGNKTIYVIATPGHTPGSSCFLLQVGGRNVLFGGDTALYDNRLGNQSTSFTDNREYLASLRKLAGFHLDPRLPFQWDVLLPGHGAIVMDHAYMDVEKDFRTTQIDLLEGYPIEALPFATPLYRKMMAGRP</sequence>
<dbReference type="Gene3D" id="3.60.15.10">
    <property type="entry name" value="Ribonuclease Z/Hydroxyacylglutathione hydrolase-like"/>
    <property type="match status" value="1"/>
</dbReference>
<dbReference type="InterPro" id="IPR050855">
    <property type="entry name" value="NDM-1-like"/>
</dbReference>
<dbReference type="SMART" id="SM00849">
    <property type="entry name" value="Lactamase_B"/>
    <property type="match status" value="1"/>
</dbReference>
<feature type="domain" description="Metallo-beta-lactamase" evidence="1">
    <location>
        <begin position="76"/>
        <end position="270"/>
    </location>
</feature>
<evidence type="ECO:0000313" key="2">
    <source>
        <dbReference type="EMBL" id="NGY05599.1"/>
    </source>
</evidence>
<evidence type="ECO:0000259" key="1">
    <source>
        <dbReference type="SMART" id="SM00849"/>
    </source>
</evidence>
<dbReference type="EMBL" id="JAAMOW010000006">
    <property type="protein sequence ID" value="NGY05599.1"/>
    <property type="molecule type" value="Genomic_DNA"/>
</dbReference>
<organism evidence="2 3">
    <name type="scientific">Solimonas terrae</name>
    <dbReference type="NCBI Taxonomy" id="1396819"/>
    <lineage>
        <taxon>Bacteria</taxon>
        <taxon>Pseudomonadati</taxon>
        <taxon>Pseudomonadota</taxon>
        <taxon>Gammaproteobacteria</taxon>
        <taxon>Nevskiales</taxon>
        <taxon>Nevskiaceae</taxon>
        <taxon>Solimonas</taxon>
    </lineage>
</organism>
<dbReference type="PANTHER" id="PTHR42951:SF17">
    <property type="entry name" value="METALLO-BETA-LACTAMASE DOMAIN-CONTAINING PROTEIN"/>
    <property type="match status" value="1"/>
</dbReference>
<proteinExistence type="predicted"/>
<gene>
    <name evidence="2" type="ORF">G7Y85_12570</name>
</gene>
<reference evidence="2 3" key="1">
    <citation type="journal article" date="2014" name="Int. J. Syst. Evol. Microbiol.">
        <title>Solimonas terrae sp. nov., isolated from soil.</title>
        <authorList>
            <person name="Kim S.J."/>
            <person name="Moon J.Y."/>
            <person name="Weon H.Y."/>
            <person name="Ahn J.H."/>
            <person name="Chen W.M."/>
            <person name="Kwon S.W."/>
        </authorList>
    </citation>
    <scope>NUCLEOTIDE SEQUENCE [LARGE SCALE GENOMIC DNA]</scope>
    <source>
        <strain evidence="2 3">KIS83-12</strain>
    </source>
</reference>
<dbReference type="Proteomes" id="UP000472676">
    <property type="component" value="Unassembled WGS sequence"/>
</dbReference>
<evidence type="ECO:0000313" key="3">
    <source>
        <dbReference type="Proteomes" id="UP000472676"/>
    </source>
</evidence>
<dbReference type="PANTHER" id="PTHR42951">
    <property type="entry name" value="METALLO-BETA-LACTAMASE DOMAIN-CONTAINING"/>
    <property type="match status" value="1"/>
</dbReference>
<dbReference type="InterPro" id="IPR001279">
    <property type="entry name" value="Metallo-B-lactamas"/>
</dbReference>
<comment type="caution">
    <text evidence="2">The sequence shown here is derived from an EMBL/GenBank/DDBJ whole genome shotgun (WGS) entry which is preliminary data.</text>
</comment>
<dbReference type="GO" id="GO:0016787">
    <property type="term" value="F:hydrolase activity"/>
    <property type="evidence" value="ECO:0007669"/>
    <property type="project" value="UniProtKB-KW"/>
</dbReference>
<dbReference type="SUPFAM" id="SSF56281">
    <property type="entry name" value="Metallo-hydrolase/oxidoreductase"/>
    <property type="match status" value="1"/>
</dbReference>
<accession>A0A6M2BUE8</accession>
<name>A0A6M2BUE8_9GAMM</name>
<dbReference type="AlphaFoldDB" id="A0A6M2BUE8"/>
<dbReference type="Pfam" id="PF00753">
    <property type="entry name" value="Lactamase_B"/>
    <property type="match status" value="1"/>
</dbReference>
<keyword evidence="2" id="KW-0378">Hydrolase</keyword>